<dbReference type="EMBL" id="BMNH01000005">
    <property type="protein sequence ID" value="GGO67285.1"/>
    <property type="molecule type" value="Genomic_DNA"/>
</dbReference>
<evidence type="ECO:0000256" key="1">
    <source>
        <dbReference type="SAM" id="Phobius"/>
    </source>
</evidence>
<keyword evidence="3" id="KW-1185">Reference proteome</keyword>
<keyword evidence="1" id="KW-1133">Transmembrane helix</keyword>
<proteinExistence type="predicted"/>
<comment type="caution">
    <text evidence="2">The sequence shown here is derived from an EMBL/GenBank/DDBJ whole genome shotgun (WGS) entry which is preliminary data.</text>
</comment>
<dbReference type="Proteomes" id="UP000646523">
    <property type="component" value="Unassembled WGS sequence"/>
</dbReference>
<organism evidence="2 3">
    <name type="scientific">Nonomuraea cavernae</name>
    <dbReference type="NCBI Taxonomy" id="2045107"/>
    <lineage>
        <taxon>Bacteria</taxon>
        <taxon>Bacillati</taxon>
        <taxon>Actinomycetota</taxon>
        <taxon>Actinomycetes</taxon>
        <taxon>Streptosporangiales</taxon>
        <taxon>Streptosporangiaceae</taxon>
        <taxon>Nonomuraea</taxon>
    </lineage>
</organism>
<evidence type="ECO:0000313" key="2">
    <source>
        <dbReference type="EMBL" id="GGO67285.1"/>
    </source>
</evidence>
<name>A0A917YWD4_9ACTN</name>
<keyword evidence="1" id="KW-0472">Membrane</keyword>
<feature type="transmembrane region" description="Helical" evidence="1">
    <location>
        <begin position="23"/>
        <end position="40"/>
    </location>
</feature>
<sequence length="46" mass="4918">MIAAVAALAALVLAFVVSEPLLVAGLCLFALLCLVGWYVLERRDRS</sequence>
<keyword evidence="1" id="KW-0812">Transmembrane</keyword>
<reference evidence="2" key="1">
    <citation type="journal article" date="2014" name="Int. J. Syst. Evol. Microbiol.">
        <title>Complete genome sequence of Corynebacterium casei LMG S-19264T (=DSM 44701T), isolated from a smear-ripened cheese.</title>
        <authorList>
            <consortium name="US DOE Joint Genome Institute (JGI-PGF)"/>
            <person name="Walter F."/>
            <person name="Albersmeier A."/>
            <person name="Kalinowski J."/>
            <person name="Ruckert C."/>
        </authorList>
    </citation>
    <scope>NUCLEOTIDE SEQUENCE</scope>
    <source>
        <strain evidence="2">CGMCC 4.7368</strain>
    </source>
</reference>
<dbReference type="AlphaFoldDB" id="A0A917YWD4"/>
<accession>A0A917YWD4</accession>
<reference evidence="2" key="2">
    <citation type="submission" date="2020-09" db="EMBL/GenBank/DDBJ databases">
        <authorList>
            <person name="Sun Q."/>
            <person name="Zhou Y."/>
        </authorList>
    </citation>
    <scope>NUCLEOTIDE SEQUENCE</scope>
    <source>
        <strain evidence="2">CGMCC 4.7368</strain>
    </source>
</reference>
<gene>
    <name evidence="2" type="ORF">GCM10012289_23340</name>
</gene>
<protein>
    <submittedName>
        <fullName evidence="2">Uncharacterized protein</fullName>
    </submittedName>
</protein>
<evidence type="ECO:0000313" key="3">
    <source>
        <dbReference type="Proteomes" id="UP000646523"/>
    </source>
</evidence>